<evidence type="ECO:0000256" key="8">
    <source>
        <dbReference type="ARBA" id="ARBA00022842"/>
    </source>
</evidence>
<dbReference type="Gene3D" id="1.10.20.140">
    <property type="match status" value="1"/>
</dbReference>
<organism evidence="14 15">
    <name type="scientific">Candidatus Andersenbacteria bacterium RIFCSPHIGHO2_12_FULL_45_11</name>
    <dbReference type="NCBI Taxonomy" id="1797281"/>
    <lineage>
        <taxon>Bacteria</taxon>
        <taxon>Candidatus Anderseniibacteriota</taxon>
    </lineage>
</organism>
<evidence type="ECO:0000256" key="3">
    <source>
        <dbReference type="ARBA" id="ARBA00005842"/>
    </source>
</evidence>
<comment type="subunit">
    <text evidence="10">Monomer.</text>
</comment>
<feature type="site" description="Interaction with substrate tRNA" evidence="10">
    <location>
        <position position="110"/>
    </location>
</feature>
<dbReference type="InterPro" id="IPR039657">
    <property type="entry name" value="Dimethylallyltransferase"/>
</dbReference>
<evidence type="ECO:0000256" key="9">
    <source>
        <dbReference type="ARBA" id="ARBA00049563"/>
    </source>
</evidence>
<dbReference type="GO" id="GO:0006400">
    <property type="term" value="P:tRNA modification"/>
    <property type="evidence" value="ECO:0007669"/>
    <property type="project" value="TreeGrafter"/>
</dbReference>
<evidence type="ECO:0000256" key="7">
    <source>
        <dbReference type="ARBA" id="ARBA00022840"/>
    </source>
</evidence>
<dbReference type="Gene3D" id="3.40.50.300">
    <property type="entry name" value="P-loop containing nucleotide triphosphate hydrolases"/>
    <property type="match status" value="1"/>
</dbReference>
<protein>
    <recommendedName>
        <fullName evidence="10">tRNA dimethylallyltransferase</fullName>
        <ecNumber evidence="10">2.5.1.75</ecNumber>
    </recommendedName>
    <alternativeName>
        <fullName evidence="10">Dimethylallyl diphosphate:tRNA dimethylallyltransferase</fullName>
        <shortName evidence="10">DMAPP:tRNA dimethylallyltransferase</shortName>
        <shortName evidence="10">DMATase</shortName>
    </alternativeName>
    <alternativeName>
        <fullName evidence="10">Isopentenyl-diphosphate:tRNA isopentenyltransferase</fullName>
        <shortName evidence="10">IPP transferase</shortName>
        <shortName evidence="10">IPPT</shortName>
        <shortName evidence="10">IPTase</shortName>
    </alternativeName>
</protein>
<evidence type="ECO:0000256" key="11">
    <source>
        <dbReference type="RuleBase" id="RU003783"/>
    </source>
</evidence>
<dbReference type="PANTHER" id="PTHR11088:SF60">
    <property type="entry name" value="TRNA DIMETHYLALLYLTRANSFERASE"/>
    <property type="match status" value="1"/>
</dbReference>
<keyword evidence="8 10" id="KW-0460">Magnesium</keyword>
<dbReference type="Proteomes" id="UP000177528">
    <property type="component" value="Unassembled WGS sequence"/>
</dbReference>
<comment type="function">
    <text evidence="2 10 12">Catalyzes the transfer of a dimethylallyl group onto the adenine at position 37 in tRNAs that read codons beginning with uridine, leading to the formation of N6-(dimethylallyl)adenosine (i(6)A).</text>
</comment>
<comment type="cofactor">
    <cofactor evidence="1 10">
        <name>Mg(2+)</name>
        <dbReference type="ChEBI" id="CHEBI:18420"/>
    </cofactor>
</comment>
<evidence type="ECO:0000256" key="5">
    <source>
        <dbReference type="ARBA" id="ARBA00022694"/>
    </source>
</evidence>
<dbReference type="EC" id="2.5.1.75" evidence="10"/>
<evidence type="ECO:0000313" key="14">
    <source>
        <dbReference type="EMBL" id="OGY34691.1"/>
    </source>
</evidence>
<feature type="binding site" evidence="10">
    <location>
        <begin position="7"/>
        <end position="14"/>
    </location>
    <ligand>
        <name>ATP</name>
        <dbReference type="ChEBI" id="CHEBI:30616"/>
    </ligand>
</feature>
<comment type="caution">
    <text evidence="10">Lacks conserved residue(s) required for the propagation of feature annotation.</text>
</comment>
<dbReference type="SUPFAM" id="SSF52540">
    <property type="entry name" value="P-loop containing nucleoside triphosphate hydrolases"/>
    <property type="match status" value="2"/>
</dbReference>
<dbReference type="Pfam" id="PF01715">
    <property type="entry name" value="IPPT"/>
    <property type="match status" value="1"/>
</dbReference>
<dbReference type="InterPro" id="IPR027417">
    <property type="entry name" value="P-loop_NTPase"/>
</dbReference>
<evidence type="ECO:0000256" key="2">
    <source>
        <dbReference type="ARBA" id="ARBA00003213"/>
    </source>
</evidence>
<dbReference type="HAMAP" id="MF_00185">
    <property type="entry name" value="IPP_trans"/>
    <property type="match status" value="1"/>
</dbReference>
<accession>A0A1G1X4H2</accession>
<keyword evidence="5 10" id="KW-0819">tRNA processing</keyword>
<dbReference type="NCBIfam" id="TIGR00174">
    <property type="entry name" value="miaA"/>
    <property type="match status" value="1"/>
</dbReference>
<sequence>MIPVILGPTASGKTAYAISLAKQLSGAVISADSRQIYAGMNIGTAKPKEVWKNTPHSIETADMIDGVPHYLLNIATLDTPYSLSDWLSAAKTLIPIIQEQGLIPIIAGGTMLYIDALVDGYDIPNIAPNEELRAELEKLSPEELYAKLLAQDPESQAFIESHNSRRIIRALEVMHATGIKFSQLRAKKSPENKFQITGIFSDYDILRARITQRATQMVADGLAEEIKNIQNNFPDSKLLQTMNYKESCDIDLTVQSNMRYAHRQMSWWKRRTDIHWICI</sequence>
<evidence type="ECO:0000256" key="12">
    <source>
        <dbReference type="RuleBase" id="RU003784"/>
    </source>
</evidence>
<evidence type="ECO:0000256" key="1">
    <source>
        <dbReference type="ARBA" id="ARBA00001946"/>
    </source>
</evidence>
<dbReference type="GO" id="GO:0052381">
    <property type="term" value="F:tRNA dimethylallyltransferase activity"/>
    <property type="evidence" value="ECO:0007669"/>
    <property type="project" value="UniProtKB-UniRule"/>
</dbReference>
<reference evidence="14 15" key="1">
    <citation type="journal article" date="2016" name="Nat. Commun.">
        <title>Thousands of microbial genomes shed light on interconnected biogeochemical processes in an aquifer system.</title>
        <authorList>
            <person name="Anantharaman K."/>
            <person name="Brown C.T."/>
            <person name="Hug L.A."/>
            <person name="Sharon I."/>
            <person name="Castelle C.J."/>
            <person name="Probst A.J."/>
            <person name="Thomas B.C."/>
            <person name="Singh A."/>
            <person name="Wilkins M.J."/>
            <person name="Karaoz U."/>
            <person name="Brodie E.L."/>
            <person name="Williams K.H."/>
            <person name="Hubbard S.S."/>
            <person name="Banfield J.F."/>
        </authorList>
    </citation>
    <scope>NUCLEOTIDE SEQUENCE [LARGE SCALE GENOMIC DNA]</scope>
</reference>
<comment type="caution">
    <text evidence="14">The sequence shown here is derived from an EMBL/GenBank/DDBJ whole genome shotgun (WGS) entry which is preliminary data.</text>
</comment>
<dbReference type="PANTHER" id="PTHR11088">
    <property type="entry name" value="TRNA DIMETHYLALLYLTRANSFERASE"/>
    <property type="match status" value="1"/>
</dbReference>
<dbReference type="GO" id="GO:0005524">
    <property type="term" value="F:ATP binding"/>
    <property type="evidence" value="ECO:0007669"/>
    <property type="project" value="UniProtKB-UniRule"/>
</dbReference>
<evidence type="ECO:0000256" key="13">
    <source>
        <dbReference type="RuleBase" id="RU003785"/>
    </source>
</evidence>
<dbReference type="AlphaFoldDB" id="A0A1G1X4H2"/>
<keyword evidence="7 10" id="KW-0067">ATP-binding</keyword>
<comment type="similarity">
    <text evidence="3 10 13">Belongs to the IPP transferase family.</text>
</comment>
<evidence type="ECO:0000313" key="15">
    <source>
        <dbReference type="Proteomes" id="UP000177528"/>
    </source>
</evidence>
<feature type="site" description="Interaction with substrate tRNA" evidence="10">
    <location>
        <position position="133"/>
    </location>
</feature>
<dbReference type="EMBL" id="MHHR01000011">
    <property type="protein sequence ID" value="OGY34691.1"/>
    <property type="molecule type" value="Genomic_DNA"/>
</dbReference>
<name>A0A1G1X4H2_9BACT</name>
<comment type="catalytic activity">
    <reaction evidence="9 10 11">
        <text>adenosine(37) in tRNA + dimethylallyl diphosphate = N(6)-dimethylallyladenosine(37) in tRNA + diphosphate</text>
        <dbReference type="Rhea" id="RHEA:26482"/>
        <dbReference type="Rhea" id="RHEA-COMP:10162"/>
        <dbReference type="Rhea" id="RHEA-COMP:10375"/>
        <dbReference type="ChEBI" id="CHEBI:33019"/>
        <dbReference type="ChEBI" id="CHEBI:57623"/>
        <dbReference type="ChEBI" id="CHEBI:74411"/>
        <dbReference type="ChEBI" id="CHEBI:74415"/>
        <dbReference type="EC" id="2.5.1.75"/>
    </reaction>
</comment>
<feature type="region of interest" description="Interaction with substrate tRNA" evidence="10">
    <location>
        <begin position="32"/>
        <end position="35"/>
    </location>
</feature>
<keyword evidence="6 10" id="KW-0547">Nucleotide-binding</keyword>
<gene>
    <name evidence="10" type="primary">miaA</name>
    <name evidence="14" type="ORF">A3D99_05130</name>
</gene>
<evidence type="ECO:0000256" key="4">
    <source>
        <dbReference type="ARBA" id="ARBA00022679"/>
    </source>
</evidence>
<feature type="binding site" evidence="10">
    <location>
        <begin position="9"/>
        <end position="14"/>
    </location>
    <ligand>
        <name>substrate</name>
    </ligand>
</feature>
<keyword evidence="4 10" id="KW-0808">Transferase</keyword>
<dbReference type="InterPro" id="IPR018022">
    <property type="entry name" value="IPT"/>
</dbReference>
<evidence type="ECO:0000256" key="6">
    <source>
        <dbReference type="ARBA" id="ARBA00022741"/>
    </source>
</evidence>
<evidence type="ECO:0000256" key="10">
    <source>
        <dbReference type="HAMAP-Rule" id="MF_00185"/>
    </source>
</evidence>
<proteinExistence type="inferred from homology"/>